<reference evidence="4 5" key="1">
    <citation type="submission" date="2015-11" db="EMBL/GenBank/DDBJ databases">
        <title>Draft genome sequences of new species of the genus Lactobacillus isolated from orchardgrass silage.</title>
        <authorList>
            <person name="Tohno M."/>
            <person name="Tanizawa Y."/>
            <person name="Arita M."/>
        </authorList>
    </citation>
    <scope>NUCLEOTIDE SEQUENCE [LARGE SCALE GENOMIC DNA]</scope>
    <source>
        <strain evidence="4 5">IWT5</strain>
    </source>
</reference>
<protein>
    <submittedName>
        <fullName evidence="4">TetR family transcriptional regulator</fullName>
    </submittedName>
</protein>
<evidence type="ECO:0000259" key="3">
    <source>
        <dbReference type="PROSITE" id="PS50977"/>
    </source>
</evidence>
<evidence type="ECO:0000256" key="2">
    <source>
        <dbReference type="PROSITE-ProRule" id="PRU00335"/>
    </source>
</evidence>
<dbReference type="SUPFAM" id="SSF46689">
    <property type="entry name" value="Homeodomain-like"/>
    <property type="match status" value="1"/>
</dbReference>
<dbReference type="PROSITE" id="PS50977">
    <property type="entry name" value="HTH_TETR_2"/>
    <property type="match status" value="1"/>
</dbReference>
<keyword evidence="1 2" id="KW-0238">DNA-binding</keyword>
<dbReference type="OrthoDB" id="9810250at2"/>
<dbReference type="Proteomes" id="UP000223370">
    <property type="component" value="Unassembled WGS sequence"/>
</dbReference>
<dbReference type="EMBL" id="BCMJ01000006">
    <property type="protein sequence ID" value="GAX08537.1"/>
    <property type="molecule type" value="Genomic_DNA"/>
</dbReference>
<comment type="caution">
    <text evidence="4">The sequence shown here is derived from an EMBL/GenBank/DDBJ whole genome shotgun (WGS) entry which is preliminary data.</text>
</comment>
<gene>
    <name evidence="4" type="primary">tetR_17</name>
    <name evidence="4" type="ORF">IWT5_01692</name>
</gene>
<accession>A0A1Z5J3E7</accession>
<keyword evidence="5" id="KW-1185">Reference proteome</keyword>
<dbReference type="AlphaFoldDB" id="A0A1Z5J3E7"/>
<sequence>MVSYARLRTRNQITMAMLTLLKTHRIENIEVTQICEAAFIKRSTFYRYFHDKIDLSEAVLDKLLENWQNDGQEEHTAAEIADFFMDNYDVLSHLRVDPNSRHYAETQRILQNWLMTHITAETESAPAVIYKIRRAHDPMLLSTFLLEGVFGVLAQANLSNQRDRLRVKAFLVEVVERIDQSSR</sequence>
<evidence type="ECO:0000256" key="1">
    <source>
        <dbReference type="ARBA" id="ARBA00023125"/>
    </source>
</evidence>
<dbReference type="GO" id="GO:0003677">
    <property type="term" value="F:DNA binding"/>
    <property type="evidence" value="ECO:0007669"/>
    <property type="project" value="UniProtKB-UniRule"/>
</dbReference>
<dbReference type="InterPro" id="IPR001647">
    <property type="entry name" value="HTH_TetR"/>
</dbReference>
<dbReference type="InterPro" id="IPR009057">
    <property type="entry name" value="Homeodomain-like_sf"/>
</dbReference>
<organism evidence="4 5">
    <name type="scientific">Secundilactobacillus silagincola</name>
    <dbReference type="NCBI Taxonomy" id="1714681"/>
    <lineage>
        <taxon>Bacteria</taxon>
        <taxon>Bacillati</taxon>
        <taxon>Bacillota</taxon>
        <taxon>Bacilli</taxon>
        <taxon>Lactobacillales</taxon>
        <taxon>Lactobacillaceae</taxon>
        <taxon>Secundilactobacillus</taxon>
    </lineage>
</organism>
<evidence type="ECO:0000313" key="5">
    <source>
        <dbReference type="Proteomes" id="UP000223370"/>
    </source>
</evidence>
<evidence type="ECO:0000313" key="4">
    <source>
        <dbReference type="EMBL" id="GAX08537.1"/>
    </source>
</evidence>
<dbReference type="RefSeq" id="WP_098825359.1">
    <property type="nucleotide sequence ID" value="NZ_BCMJ01000006.1"/>
</dbReference>
<dbReference type="Gene3D" id="1.10.357.10">
    <property type="entry name" value="Tetracycline Repressor, domain 2"/>
    <property type="match status" value="1"/>
</dbReference>
<name>A0A1Z5J3E7_9LACO</name>
<feature type="domain" description="HTH tetR-type" evidence="3">
    <location>
        <begin position="7"/>
        <end position="67"/>
    </location>
</feature>
<feature type="DNA-binding region" description="H-T-H motif" evidence="2">
    <location>
        <begin position="30"/>
        <end position="49"/>
    </location>
</feature>
<proteinExistence type="predicted"/>